<comment type="caution">
    <text evidence="5">The sequence shown here is derived from an EMBL/GenBank/DDBJ whole genome shotgun (WGS) entry which is preliminary data.</text>
</comment>
<dbReference type="SUPFAM" id="SSF49313">
    <property type="entry name" value="Cadherin-like"/>
    <property type="match status" value="2"/>
</dbReference>
<feature type="compositionally biased region" description="Low complexity" evidence="1">
    <location>
        <begin position="635"/>
        <end position="651"/>
    </location>
</feature>
<dbReference type="GO" id="GO:0016020">
    <property type="term" value="C:membrane"/>
    <property type="evidence" value="ECO:0007669"/>
    <property type="project" value="InterPro"/>
</dbReference>
<feature type="region of interest" description="Disordered" evidence="1">
    <location>
        <begin position="635"/>
        <end position="666"/>
    </location>
</feature>
<dbReference type="AlphaFoldDB" id="A0AAW0EB93"/>
<reference evidence="5 6" key="1">
    <citation type="submission" date="2024-01" db="EMBL/GenBank/DDBJ databases">
        <title>A draft genome for a cacao thread blight-causing isolate of Paramarasmius palmivorus.</title>
        <authorList>
            <person name="Baruah I.K."/>
            <person name="Bukari Y."/>
            <person name="Amoako-Attah I."/>
            <person name="Meinhardt L.W."/>
            <person name="Bailey B.A."/>
            <person name="Cohen S.P."/>
        </authorList>
    </citation>
    <scope>NUCLEOTIDE SEQUENCE [LARGE SCALE GENOMIC DNA]</scope>
    <source>
        <strain evidence="5 6">GH-12</strain>
    </source>
</reference>
<dbReference type="InterPro" id="IPR006644">
    <property type="entry name" value="Cadg"/>
</dbReference>
<keyword evidence="2" id="KW-0812">Transmembrane</keyword>
<dbReference type="SMART" id="SM00736">
    <property type="entry name" value="CADG"/>
    <property type="match status" value="1"/>
</dbReference>
<evidence type="ECO:0000256" key="2">
    <source>
        <dbReference type="SAM" id="Phobius"/>
    </source>
</evidence>
<feature type="region of interest" description="Disordered" evidence="1">
    <location>
        <begin position="541"/>
        <end position="560"/>
    </location>
</feature>
<evidence type="ECO:0000256" key="3">
    <source>
        <dbReference type="SAM" id="SignalP"/>
    </source>
</evidence>
<protein>
    <submittedName>
        <fullName evidence="5">Polarity establishment/cellular polarization</fullName>
    </submittedName>
</protein>
<feature type="chain" id="PRO_5043799384" evidence="3">
    <location>
        <begin position="21"/>
        <end position="943"/>
    </location>
</feature>
<accession>A0AAW0EB93</accession>
<keyword evidence="3" id="KW-0732">Signal</keyword>
<evidence type="ECO:0000256" key="1">
    <source>
        <dbReference type="SAM" id="MobiDB-lite"/>
    </source>
</evidence>
<proteinExistence type="predicted"/>
<dbReference type="Pfam" id="PF05345">
    <property type="entry name" value="He_PIG"/>
    <property type="match status" value="1"/>
</dbReference>
<sequence length="943" mass="102278">MFSFFLPCFLVIAFSFNTSAKVFENISLDNQLPLIARVGQFYNWTFSPSTFTSDCGSITRYTTSPLPSWLTFDSTTRSLHGTPSENDVGAPDVTITGYDVSDSPASSWCNILVTTDSSPTYNYPIAKQFYNGNPSLSSVFVPGSHSALASMNEPVVRIPYDWSFSVGFEWNTYVAGGRNVHYAVLQEDGSPLPDWVRFSPGSITLDGATPAQCDSHSSSTLQLFLHATDHVGYTAVKAPFSVFIGDKDLSMPADSLPTINVTASDPFNFTLNSAADFVGVELDGHPLPPESITELMVDVTGYGGSLNYDSKTRTLSGQADDRTTVSYLPATILAYNQTIQTNFPLKIEPSFFTCTELPSLTVGKDGVVSYPLRPYFSNATHESINISVAFDPPLAANYLQFDSQQAILNGVLPSDLEDHILATFTAYSHTTHSTSHASLSIDFDPSKETSPFFHPSSSAITDSHKKLILGLSITFGIVGGLGGIACLLAVFRHCARVKDSTIEGEEGQRNWSEKDKQWYGLQDEKIGYGWTAAPEEMGGPRMGLELSRSPAQSPRSRNYGDIGLGLRRVMERSQSELNQANSSGPQSPGVISKREFMTKIKQTVRNVSDRCTRTKRPQLRDRNVVIGKPILLHRSQSSSLKASSPATTASARVGSAKASSRPESVAVRSISHPRYLKTHIRHSQTPATVHFVDRLSRHGSNSSTSSLGSMSEAIVQTASRAASLAHQTPPERPRLVPFTSATRVPIPQMSVSSPDPSDGSSSIMSARVTSQTAQTTMWKEAALPQTPSQSNSNDELSMGIHYVRALGADQAVEAAPSTLTVSTNVRSSFSSLEASDHEHDGKALRMIVRVGEQFKFRVPVLGGDYESNELEARLITGEKIPAFLRVDFSEARRRSNGSSGAGAVEFYGLPGVNDTGDLDVRVCTKAGGERCIARVLLQIVKRS</sequence>
<organism evidence="5 6">
    <name type="scientific">Paramarasmius palmivorus</name>
    <dbReference type="NCBI Taxonomy" id="297713"/>
    <lineage>
        <taxon>Eukaryota</taxon>
        <taxon>Fungi</taxon>
        <taxon>Dikarya</taxon>
        <taxon>Basidiomycota</taxon>
        <taxon>Agaricomycotina</taxon>
        <taxon>Agaricomycetes</taxon>
        <taxon>Agaricomycetidae</taxon>
        <taxon>Agaricales</taxon>
        <taxon>Marasmiineae</taxon>
        <taxon>Marasmiaceae</taxon>
        <taxon>Paramarasmius</taxon>
    </lineage>
</organism>
<dbReference type="Gene3D" id="2.60.40.10">
    <property type="entry name" value="Immunoglobulins"/>
    <property type="match status" value="2"/>
</dbReference>
<keyword evidence="6" id="KW-1185">Reference proteome</keyword>
<dbReference type="GO" id="GO:0005509">
    <property type="term" value="F:calcium ion binding"/>
    <property type="evidence" value="ECO:0007669"/>
    <property type="project" value="InterPro"/>
</dbReference>
<keyword evidence="2" id="KW-1133">Transmembrane helix</keyword>
<dbReference type="EMBL" id="JAYKXP010000002">
    <property type="protein sequence ID" value="KAK7060926.1"/>
    <property type="molecule type" value="Genomic_DNA"/>
</dbReference>
<evidence type="ECO:0000259" key="4">
    <source>
        <dbReference type="SMART" id="SM00736"/>
    </source>
</evidence>
<feature type="signal peptide" evidence="3">
    <location>
        <begin position="1"/>
        <end position="20"/>
    </location>
</feature>
<dbReference type="Proteomes" id="UP001383192">
    <property type="component" value="Unassembled WGS sequence"/>
</dbReference>
<gene>
    <name evidence="5" type="primary">AXL2</name>
    <name evidence="5" type="ORF">VNI00_000659</name>
</gene>
<dbReference type="InterPro" id="IPR015919">
    <property type="entry name" value="Cadherin-like_sf"/>
</dbReference>
<name>A0AAW0EB93_9AGAR</name>
<evidence type="ECO:0000313" key="5">
    <source>
        <dbReference type="EMBL" id="KAK7060926.1"/>
    </source>
</evidence>
<dbReference type="InterPro" id="IPR013783">
    <property type="entry name" value="Ig-like_fold"/>
</dbReference>
<evidence type="ECO:0000313" key="6">
    <source>
        <dbReference type="Proteomes" id="UP001383192"/>
    </source>
</evidence>
<feature type="domain" description="Dystroglycan-type cadherin-like" evidence="4">
    <location>
        <begin position="23"/>
        <end position="120"/>
    </location>
</feature>
<feature type="transmembrane region" description="Helical" evidence="2">
    <location>
        <begin position="467"/>
        <end position="491"/>
    </location>
</feature>
<keyword evidence="2" id="KW-0472">Membrane</keyword>